<evidence type="ECO:0000259" key="3">
    <source>
        <dbReference type="SMART" id="SM00849"/>
    </source>
</evidence>
<dbReference type="Gene3D" id="3.60.15.10">
    <property type="entry name" value="Ribonuclease Z/Hydroxyacylglutathione hydrolase-like"/>
    <property type="match status" value="1"/>
</dbReference>
<keyword evidence="1" id="KW-0378">Hydrolase</keyword>
<keyword evidence="6" id="KW-1185">Reference proteome</keyword>
<dbReference type="InterPro" id="IPR022712">
    <property type="entry name" value="Beta_Casp"/>
</dbReference>
<name>A0A9X1RVP9_9BURK</name>
<dbReference type="Gene3D" id="3.40.50.10890">
    <property type="match status" value="1"/>
</dbReference>
<dbReference type="AlphaFoldDB" id="A0A9X1RVP9"/>
<feature type="domain" description="Metallo-beta-lactamase" evidence="3">
    <location>
        <begin position="13"/>
        <end position="235"/>
    </location>
</feature>
<dbReference type="InterPro" id="IPR001279">
    <property type="entry name" value="Metallo-B-lactamas"/>
</dbReference>
<dbReference type="SUPFAM" id="SSF56281">
    <property type="entry name" value="Metallo-hydrolase/oxidoreductase"/>
    <property type="match status" value="1"/>
</dbReference>
<sequence length="484" mass="52799">MKLTFLGAAQTVTGSRYLLEAQGKRVLIDCGLFQGTKNLRLRNWGPLPFPADTLDAVILTHAHVDHCGYLPVLARNGYRGPVYCTPGTADLCEVMLRDSARLQEEDAAFANRHGFSKHRPALPLYTLQDAEAALRLIGPREFDAPVALSERLSFRLLPAGHILGAASVVLCSGHTVIAFSGDLGRPDDPLMRAPVPPVHADYLVVESTYGDRLHAALNPEDELADMFARTFARGGIVVMPCFAVGRAQEVLYYIARLKETGRMANVPVYLDSPMAISVTDLYRHHMREHRLTISQLHAIDHAAFMTRSVDDSKAIASRNGPMVIIAGSGMATGGRVLHHLNLYASDPRNTIALVGYQAPGTRGAALEAHASAIKLHGDYVRVRAEVASISSLSAHSDYRETLRWLAGMVCPPVRTFVTHGEPAAADALRRRISETLHWNCSVPEHLETVELPEEPVRDLPCPLREPVGTPESAAQQAADPPTIR</sequence>
<dbReference type="SMART" id="SM00849">
    <property type="entry name" value="Lactamase_B"/>
    <property type="match status" value="1"/>
</dbReference>
<dbReference type="PANTHER" id="PTHR11203">
    <property type="entry name" value="CLEAVAGE AND POLYADENYLATION SPECIFICITY FACTOR FAMILY MEMBER"/>
    <property type="match status" value="1"/>
</dbReference>
<feature type="region of interest" description="Disordered" evidence="2">
    <location>
        <begin position="460"/>
        <end position="484"/>
    </location>
</feature>
<dbReference type="InterPro" id="IPR036866">
    <property type="entry name" value="RibonucZ/Hydroxyglut_hydro"/>
</dbReference>
<reference evidence="5" key="1">
    <citation type="submission" date="2022-01" db="EMBL/GenBank/DDBJ databases">
        <title>Genome sequence and assembly of Parabukholderia sp. RG36.</title>
        <authorList>
            <person name="Chhetri G."/>
        </authorList>
    </citation>
    <scope>NUCLEOTIDE SEQUENCE</scope>
    <source>
        <strain evidence="5">RG36</strain>
    </source>
</reference>
<dbReference type="RefSeq" id="WP_238466869.1">
    <property type="nucleotide sequence ID" value="NZ_JAKLJA010000029.1"/>
</dbReference>
<dbReference type="SMART" id="SM01027">
    <property type="entry name" value="Beta-Casp"/>
    <property type="match status" value="1"/>
</dbReference>
<dbReference type="Pfam" id="PF10996">
    <property type="entry name" value="Beta-Casp"/>
    <property type="match status" value="1"/>
</dbReference>
<dbReference type="GO" id="GO:0004521">
    <property type="term" value="F:RNA endonuclease activity"/>
    <property type="evidence" value="ECO:0007669"/>
    <property type="project" value="TreeGrafter"/>
</dbReference>
<proteinExistence type="predicted"/>
<organism evidence="5 6">
    <name type="scientific">Paraburkholderia tagetis</name>
    <dbReference type="NCBI Taxonomy" id="2913261"/>
    <lineage>
        <taxon>Bacteria</taxon>
        <taxon>Pseudomonadati</taxon>
        <taxon>Pseudomonadota</taxon>
        <taxon>Betaproteobacteria</taxon>
        <taxon>Burkholderiales</taxon>
        <taxon>Burkholderiaceae</taxon>
        <taxon>Paraburkholderia</taxon>
    </lineage>
</organism>
<dbReference type="GO" id="GO:0016787">
    <property type="term" value="F:hydrolase activity"/>
    <property type="evidence" value="ECO:0007669"/>
    <property type="project" value="UniProtKB-KW"/>
</dbReference>
<dbReference type="CDD" id="cd16295">
    <property type="entry name" value="TTHA0252-CPSF-like_MBL-fold"/>
    <property type="match status" value="1"/>
</dbReference>
<evidence type="ECO:0000313" key="5">
    <source>
        <dbReference type="EMBL" id="MCG5076962.1"/>
    </source>
</evidence>
<dbReference type="Pfam" id="PF00753">
    <property type="entry name" value="Lactamase_B"/>
    <property type="match status" value="1"/>
</dbReference>
<dbReference type="InterPro" id="IPR050698">
    <property type="entry name" value="MBL"/>
</dbReference>
<evidence type="ECO:0000313" key="6">
    <source>
        <dbReference type="Proteomes" id="UP001139308"/>
    </source>
</evidence>
<dbReference type="PANTHER" id="PTHR11203:SF37">
    <property type="entry name" value="INTEGRATOR COMPLEX SUBUNIT 11"/>
    <property type="match status" value="1"/>
</dbReference>
<accession>A0A9X1RVP9</accession>
<dbReference type="Pfam" id="PF07521">
    <property type="entry name" value="RMMBL"/>
    <property type="match status" value="1"/>
</dbReference>
<comment type="caution">
    <text evidence="5">The sequence shown here is derived from an EMBL/GenBank/DDBJ whole genome shotgun (WGS) entry which is preliminary data.</text>
</comment>
<dbReference type="EMBL" id="JAKLJA010000029">
    <property type="protein sequence ID" value="MCG5076962.1"/>
    <property type="molecule type" value="Genomic_DNA"/>
</dbReference>
<evidence type="ECO:0000259" key="4">
    <source>
        <dbReference type="SMART" id="SM01027"/>
    </source>
</evidence>
<gene>
    <name evidence="5" type="ORF">L5014_27075</name>
</gene>
<dbReference type="InterPro" id="IPR011108">
    <property type="entry name" value="RMMBL"/>
</dbReference>
<protein>
    <submittedName>
        <fullName evidence="5">MBL fold metallo-hydrolase</fullName>
    </submittedName>
</protein>
<feature type="domain" description="Beta-Casp" evidence="4">
    <location>
        <begin position="247"/>
        <end position="366"/>
    </location>
</feature>
<evidence type="ECO:0000256" key="1">
    <source>
        <dbReference type="ARBA" id="ARBA00022801"/>
    </source>
</evidence>
<dbReference type="Proteomes" id="UP001139308">
    <property type="component" value="Unassembled WGS sequence"/>
</dbReference>
<evidence type="ECO:0000256" key="2">
    <source>
        <dbReference type="SAM" id="MobiDB-lite"/>
    </source>
</evidence>